<dbReference type="InterPro" id="IPR013783">
    <property type="entry name" value="Ig-like_fold"/>
</dbReference>
<dbReference type="InterPro" id="IPR003961">
    <property type="entry name" value="FN3_dom"/>
</dbReference>
<accession>A0AAE3R022</accession>
<dbReference type="EMBL" id="JASJOU010000002">
    <property type="protein sequence ID" value="MDJ1500645.1"/>
    <property type="molecule type" value="Genomic_DNA"/>
</dbReference>
<feature type="domain" description="Fibronectin type-III" evidence="1">
    <location>
        <begin position="682"/>
        <end position="778"/>
    </location>
</feature>
<sequence>MITLHQNKGSKLSINEVDTNFIELSASTASKVDTITFTGYTASTATELASKASTGHTHAYSGLTGLPDIYTKTQVDTKISGFSQTKLIIPNSGYTVGTLLGFDGVHYVKPIASDVNNAEVVGVVTGIISVSQAELTLYGLIDVTGWGLLPNTAYFLSTATAGQITFTDPIDIPDNSGIVRKLVLITFDSNQAFFYNEPGEIISGQQAGETIYSGGTGISISGNVISYTGSTGLASDEEFDAMVDDKAPTVAQIVGKTQLSFEQGDWIYLNFSKVEGSVDDIPVDELAPVTQSDLYLYLDEGYDPTSWNMVIRSYQKLGIDIITDLNLYIPGNIRTTYPFELSLRVLKIHADDVSIHFFLDQTDNNTPNYVDHTNNVIAPNGLTLSGPAGTWFVLRFACRVAQQFNINNAFILEIQNTTQFIDKYHDQNVDGVKSFLQPIAIKNHTVAITQETYFDPIEEVQIKPFDFILRNGSFNTDIDKAVLSFQFQDGGLDIRAYTADDFRYGVALSIGTIASFGGIGTFKGYTAYYPKLGNPDESNSITIFGPSYTNDTDYSVFLSRSGYQRLVGIPLDSASAGEIAGTNLLLDWEVLVNNRQHVYWNGTISFTFYNPYLHHENVYHVRTGPNGATLNLPAFSYLVSGKSTSLSANSYYTVKIVCVLINNAIWYKWDIIQDVLSNSGGTPGVPVFRTTSPDINSEGFRLHWTNVAGATSYRLDISTTSNFSALVSGYNNLDTGQSNTIDVFGLNPTTTYYCRVRASNSSGTSGNSTTKTLTTISV</sequence>
<keyword evidence="3" id="KW-1185">Reference proteome</keyword>
<dbReference type="Proteomes" id="UP001232063">
    <property type="component" value="Unassembled WGS sequence"/>
</dbReference>
<evidence type="ECO:0000313" key="3">
    <source>
        <dbReference type="Proteomes" id="UP001232063"/>
    </source>
</evidence>
<reference evidence="2" key="1">
    <citation type="submission" date="2023-05" db="EMBL/GenBank/DDBJ databases">
        <authorList>
            <person name="Zhang X."/>
        </authorList>
    </citation>
    <scope>NUCLEOTIDE SEQUENCE</scope>
    <source>
        <strain evidence="2">BD1B2-1</strain>
    </source>
</reference>
<dbReference type="Gene3D" id="2.60.40.10">
    <property type="entry name" value="Immunoglobulins"/>
    <property type="match status" value="1"/>
</dbReference>
<name>A0AAE3R022_9BACT</name>
<evidence type="ECO:0000259" key="1">
    <source>
        <dbReference type="PROSITE" id="PS50853"/>
    </source>
</evidence>
<dbReference type="RefSeq" id="WP_314510168.1">
    <property type="nucleotide sequence ID" value="NZ_JASJOU010000002.1"/>
</dbReference>
<dbReference type="SMART" id="SM00060">
    <property type="entry name" value="FN3"/>
    <property type="match status" value="1"/>
</dbReference>
<comment type="caution">
    <text evidence="2">The sequence shown here is derived from an EMBL/GenBank/DDBJ whole genome shotgun (WGS) entry which is preliminary data.</text>
</comment>
<dbReference type="InterPro" id="IPR036116">
    <property type="entry name" value="FN3_sf"/>
</dbReference>
<dbReference type="SUPFAM" id="SSF49265">
    <property type="entry name" value="Fibronectin type III"/>
    <property type="match status" value="1"/>
</dbReference>
<protein>
    <recommendedName>
        <fullName evidence="1">Fibronectin type-III domain-containing protein</fullName>
    </recommendedName>
</protein>
<dbReference type="Pfam" id="PF00041">
    <property type="entry name" value="fn3"/>
    <property type="match status" value="1"/>
</dbReference>
<proteinExistence type="predicted"/>
<dbReference type="PROSITE" id="PS50853">
    <property type="entry name" value="FN3"/>
    <property type="match status" value="1"/>
</dbReference>
<dbReference type="AlphaFoldDB" id="A0AAE3R022"/>
<evidence type="ECO:0000313" key="2">
    <source>
        <dbReference type="EMBL" id="MDJ1500645.1"/>
    </source>
</evidence>
<gene>
    <name evidence="2" type="ORF">QNI22_08310</name>
</gene>
<organism evidence="2 3">
    <name type="scientific">Xanthocytophaga agilis</name>
    <dbReference type="NCBI Taxonomy" id="3048010"/>
    <lineage>
        <taxon>Bacteria</taxon>
        <taxon>Pseudomonadati</taxon>
        <taxon>Bacteroidota</taxon>
        <taxon>Cytophagia</taxon>
        <taxon>Cytophagales</taxon>
        <taxon>Rhodocytophagaceae</taxon>
        <taxon>Xanthocytophaga</taxon>
    </lineage>
</organism>